<accession>A0ACB1AMJ6</accession>
<name>A0ACB1AMJ6_MELEN</name>
<proteinExistence type="predicted"/>
<sequence length="130" mass="15201">MIRKVNLSELAFQKIHVFCHLSNSSIHSLKLDANVVLIFLHVLLPILKRFEMLQCIFVVDSSIRRSCKNRRKISKKFKAYLFLVTCNLDLSLLYSFFTRINSFLPFIHADLMLNHSLLLCLPSLLFFAKK</sequence>
<comment type="caution">
    <text evidence="1">The sequence shown here is derived from an EMBL/GenBank/DDBJ whole genome shotgun (WGS) entry which is preliminary data.</text>
</comment>
<keyword evidence="2" id="KW-1185">Reference proteome</keyword>
<dbReference type="Proteomes" id="UP001497535">
    <property type="component" value="Unassembled WGS sequence"/>
</dbReference>
<protein>
    <submittedName>
        <fullName evidence="1">Uncharacterized protein</fullName>
    </submittedName>
</protein>
<evidence type="ECO:0000313" key="2">
    <source>
        <dbReference type="Proteomes" id="UP001497535"/>
    </source>
</evidence>
<dbReference type="EMBL" id="CAVMJV010000091">
    <property type="protein sequence ID" value="CAK5091979.1"/>
    <property type="molecule type" value="Genomic_DNA"/>
</dbReference>
<reference evidence="1" key="1">
    <citation type="submission" date="2023-11" db="EMBL/GenBank/DDBJ databases">
        <authorList>
            <person name="Poullet M."/>
        </authorList>
    </citation>
    <scope>NUCLEOTIDE SEQUENCE</scope>
    <source>
        <strain evidence="1">E1834</strain>
    </source>
</reference>
<gene>
    <name evidence="1" type="ORF">MENTE1834_LOCUS39849</name>
</gene>
<evidence type="ECO:0000313" key="1">
    <source>
        <dbReference type="EMBL" id="CAK5091979.1"/>
    </source>
</evidence>
<organism evidence="1 2">
    <name type="scientific">Meloidogyne enterolobii</name>
    <name type="common">Root-knot nematode worm</name>
    <name type="synonym">Meloidogyne mayaguensis</name>
    <dbReference type="NCBI Taxonomy" id="390850"/>
    <lineage>
        <taxon>Eukaryota</taxon>
        <taxon>Metazoa</taxon>
        <taxon>Ecdysozoa</taxon>
        <taxon>Nematoda</taxon>
        <taxon>Chromadorea</taxon>
        <taxon>Rhabditida</taxon>
        <taxon>Tylenchina</taxon>
        <taxon>Tylenchomorpha</taxon>
        <taxon>Tylenchoidea</taxon>
        <taxon>Meloidogynidae</taxon>
        <taxon>Meloidogyninae</taxon>
        <taxon>Meloidogyne</taxon>
    </lineage>
</organism>